<reference evidence="2" key="1">
    <citation type="submission" date="2015-11" db="EMBL/GenBank/DDBJ databases">
        <title>De novo transcriptome assembly of four potential Pierce s Disease insect vectors from Arizona vineyards.</title>
        <authorList>
            <person name="Tassone E.E."/>
        </authorList>
    </citation>
    <scope>NUCLEOTIDE SEQUENCE</scope>
</reference>
<proteinExistence type="predicted"/>
<feature type="non-terminal residue" evidence="2">
    <location>
        <position position="1"/>
    </location>
</feature>
<gene>
    <name evidence="2" type="ORF">g.53486</name>
</gene>
<dbReference type="EMBL" id="GEBQ01012923">
    <property type="protein sequence ID" value="JAT27054.1"/>
    <property type="molecule type" value="Transcribed_RNA"/>
</dbReference>
<evidence type="ECO:0000313" key="2">
    <source>
        <dbReference type="EMBL" id="JAT27054.1"/>
    </source>
</evidence>
<dbReference type="AlphaFoldDB" id="A0A1B6LTS0"/>
<feature type="domain" description="Endonuclease/exonuclease/phosphatase" evidence="1">
    <location>
        <begin position="49"/>
        <end position="235"/>
    </location>
</feature>
<dbReference type="InterPro" id="IPR036691">
    <property type="entry name" value="Endo/exonu/phosph_ase_sf"/>
</dbReference>
<dbReference type="GO" id="GO:0003824">
    <property type="term" value="F:catalytic activity"/>
    <property type="evidence" value="ECO:0007669"/>
    <property type="project" value="InterPro"/>
</dbReference>
<dbReference type="PANTHER" id="PTHR47510:SF3">
    <property type="entry name" value="ENDO_EXONUCLEASE_PHOSPHATASE DOMAIN-CONTAINING PROTEIN"/>
    <property type="match status" value="1"/>
</dbReference>
<protein>
    <recommendedName>
        <fullName evidence="1">Endonuclease/exonuclease/phosphatase domain-containing protein</fullName>
    </recommendedName>
</protein>
<dbReference type="PANTHER" id="PTHR47510">
    <property type="entry name" value="REVERSE TRANSCRIPTASE DOMAIN-CONTAINING PROTEIN"/>
    <property type="match status" value="1"/>
</dbReference>
<dbReference type="Gene3D" id="3.60.10.10">
    <property type="entry name" value="Endonuclease/exonuclease/phosphatase"/>
    <property type="match status" value="1"/>
</dbReference>
<name>A0A1B6LTS0_9HEMI</name>
<feature type="non-terminal residue" evidence="2">
    <location>
        <position position="394"/>
    </location>
</feature>
<sequence>LNQKLTLMSANASIPGPFASLKDKFVQSKNCLKIGHTNVENLIVRRETVFSLFNENVFDAIVLSETFLKPVIPSTPYLVDNYELIRHDREGKEGGGLAVYLRKCFSYKVIATSQAKYCMKPEFIILELSHCNWKLLLCAVYRPPKLGYISEFFDVLANLLPVYKYVLVVGDFNINLSTDRVLFDKTYLLDTVKNLNMSILPLNPTYHRPGSETWLDIMITNDLSRVNDYGQLSVSGLSYHDFIYTEINLKTKLYVNKNMFVVRDFKNIQVDKLKQECVGLSWDNLYTCDTIDDKVKVLSETLLKLYNKYIQQRNVSNKKNVCPWVNEEIKKLIVNRDKLYKSYVRSKDCEIWEEYRLMRNRVKRIIRDERNKYFNDYLSAERSSRDTWKLIRDQ</sequence>
<organism evidence="2">
    <name type="scientific">Graphocephala atropunctata</name>
    <dbReference type="NCBI Taxonomy" id="36148"/>
    <lineage>
        <taxon>Eukaryota</taxon>
        <taxon>Metazoa</taxon>
        <taxon>Ecdysozoa</taxon>
        <taxon>Arthropoda</taxon>
        <taxon>Hexapoda</taxon>
        <taxon>Insecta</taxon>
        <taxon>Pterygota</taxon>
        <taxon>Neoptera</taxon>
        <taxon>Paraneoptera</taxon>
        <taxon>Hemiptera</taxon>
        <taxon>Auchenorrhyncha</taxon>
        <taxon>Membracoidea</taxon>
        <taxon>Cicadellidae</taxon>
        <taxon>Cicadellinae</taxon>
        <taxon>Cicadellini</taxon>
        <taxon>Graphocephala</taxon>
    </lineage>
</organism>
<accession>A0A1B6LTS0</accession>
<dbReference type="InterPro" id="IPR005135">
    <property type="entry name" value="Endo/exonuclease/phosphatase"/>
</dbReference>
<evidence type="ECO:0000259" key="1">
    <source>
        <dbReference type="Pfam" id="PF03372"/>
    </source>
</evidence>
<dbReference type="Pfam" id="PF03372">
    <property type="entry name" value="Exo_endo_phos"/>
    <property type="match status" value="1"/>
</dbReference>
<dbReference type="SUPFAM" id="SSF56219">
    <property type="entry name" value="DNase I-like"/>
    <property type="match status" value="1"/>
</dbReference>